<dbReference type="Gene3D" id="3.40.50.80">
    <property type="entry name" value="Nucleotide-binding domain of ferredoxin-NADP reductase (FNR) module"/>
    <property type="match status" value="1"/>
</dbReference>
<evidence type="ECO:0000259" key="11">
    <source>
        <dbReference type="PROSITE" id="PS50902"/>
    </source>
</evidence>
<keyword evidence="5" id="KW-0288">FMN</keyword>
<dbReference type="Pfam" id="PF00258">
    <property type="entry name" value="Flavodoxin_1"/>
    <property type="match status" value="1"/>
</dbReference>
<name>A0A1V9EYG9_9BACT</name>
<keyword evidence="9" id="KW-0028">Amino-acid biosynthesis</keyword>
<evidence type="ECO:0000256" key="5">
    <source>
        <dbReference type="ARBA" id="ARBA00022643"/>
    </source>
</evidence>
<dbReference type="EMBL" id="LVXG01000012">
    <property type="protein sequence ID" value="OQP51015.1"/>
    <property type="molecule type" value="Genomic_DNA"/>
</dbReference>
<proteinExistence type="predicted"/>
<evidence type="ECO:0000256" key="6">
    <source>
        <dbReference type="ARBA" id="ARBA00022827"/>
    </source>
</evidence>
<dbReference type="SUPFAM" id="SSF52218">
    <property type="entry name" value="Flavoproteins"/>
    <property type="match status" value="1"/>
</dbReference>
<dbReference type="GO" id="GO:0005829">
    <property type="term" value="C:cytosol"/>
    <property type="evidence" value="ECO:0007669"/>
    <property type="project" value="TreeGrafter"/>
</dbReference>
<evidence type="ECO:0000256" key="2">
    <source>
        <dbReference type="ARBA" id="ARBA00001974"/>
    </source>
</evidence>
<keyword evidence="8" id="KW-0560">Oxidoreductase</keyword>
<evidence type="ECO:0000256" key="9">
    <source>
        <dbReference type="ARBA" id="ARBA00023192"/>
    </source>
</evidence>
<evidence type="ECO:0000256" key="8">
    <source>
        <dbReference type="ARBA" id="ARBA00023002"/>
    </source>
</evidence>
<dbReference type="InterPro" id="IPR001709">
    <property type="entry name" value="Flavoprot_Pyr_Nucl_cyt_Rdtase"/>
</dbReference>
<dbReference type="SUPFAM" id="SSF52343">
    <property type="entry name" value="Ferredoxin reductase-like, C-terminal NADP-linked domain"/>
    <property type="match status" value="1"/>
</dbReference>
<evidence type="ECO:0000313" key="14">
    <source>
        <dbReference type="Proteomes" id="UP000192610"/>
    </source>
</evidence>
<dbReference type="STRING" id="354355.SAMN05660816_00109"/>
<dbReference type="InterPro" id="IPR001094">
    <property type="entry name" value="Flavdoxin-like"/>
</dbReference>
<dbReference type="Gene3D" id="1.20.990.10">
    <property type="entry name" value="NADPH-cytochrome p450 Reductase, Chain A, domain 3"/>
    <property type="match status" value="1"/>
</dbReference>
<evidence type="ECO:0000256" key="7">
    <source>
        <dbReference type="ARBA" id="ARBA00022857"/>
    </source>
</evidence>
<dbReference type="InterPro" id="IPR023173">
    <property type="entry name" value="NADPH_Cyt_P450_Rdtase_alpha"/>
</dbReference>
<dbReference type="SUPFAM" id="SSF63380">
    <property type="entry name" value="Riboflavin synthase domain-like"/>
    <property type="match status" value="1"/>
</dbReference>
<dbReference type="PANTHER" id="PTHR19384:SF128">
    <property type="entry name" value="NADPH OXIDOREDUCTASE A"/>
    <property type="match status" value="1"/>
</dbReference>
<dbReference type="PANTHER" id="PTHR19384">
    <property type="entry name" value="NITRIC OXIDE SYNTHASE-RELATED"/>
    <property type="match status" value="1"/>
</dbReference>
<evidence type="ECO:0000256" key="3">
    <source>
        <dbReference type="ARBA" id="ARBA00012604"/>
    </source>
</evidence>
<feature type="domain" description="FAD-binding FR-type" evidence="12">
    <location>
        <begin position="236"/>
        <end position="436"/>
    </location>
</feature>
<protein>
    <recommendedName>
        <fullName evidence="3">assimilatory sulfite reductase (NADPH)</fullName>
        <ecNumber evidence="3">1.8.1.2</ecNumber>
    </recommendedName>
</protein>
<dbReference type="InterPro" id="IPR008254">
    <property type="entry name" value="Flavodoxin/NO_synth"/>
</dbReference>
<dbReference type="InterPro" id="IPR003097">
    <property type="entry name" value="CysJ-like_FAD-binding"/>
</dbReference>
<dbReference type="GO" id="GO:0010181">
    <property type="term" value="F:FMN binding"/>
    <property type="evidence" value="ECO:0007669"/>
    <property type="project" value="InterPro"/>
</dbReference>
<dbReference type="EC" id="1.8.1.2" evidence="3"/>
<dbReference type="OrthoDB" id="9789468at2"/>
<keyword evidence="6" id="KW-0274">FAD</keyword>
<reference evidence="14" key="1">
    <citation type="submission" date="2016-04" db="EMBL/GenBank/DDBJ databases">
        <authorList>
            <person name="Chen L."/>
            <person name="Zhuang W."/>
            <person name="Wang G."/>
        </authorList>
    </citation>
    <scope>NUCLEOTIDE SEQUENCE [LARGE SCALE GENOMIC DNA]</scope>
    <source>
        <strain evidence="14">17621</strain>
    </source>
</reference>
<keyword evidence="7" id="KW-0521">NADP</keyword>
<dbReference type="Proteomes" id="UP000192610">
    <property type="component" value="Unassembled WGS sequence"/>
</dbReference>
<dbReference type="InterPro" id="IPR029039">
    <property type="entry name" value="Flavoprotein-like_sf"/>
</dbReference>
<dbReference type="GO" id="GO:0050660">
    <property type="term" value="F:flavin adenine dinucleotide binding"/>
    <property type="evidence" value="ECO:0007669"/>
    <property type="project" value="TreeGrafter"/>
</dbReference>
<dbReference type="Gene3D" id="3.40.50.360">
    <property type="match status" value="1"/>
</dbReference>
<dbReference type="InterPro" id="IPR001433">
    <property type="entry name" value="OxRdtase_FAD/NAD-bd"/>
</dbReference>
<dbReference type="Pfam" id="PF00175">
    <property type="entry name" value="NAD_binding_1"/>
    <property type="match status" value="1"/>
</dbReference>
<dbReference type="RefSeq" id="WP_081199645.1">
    <property type="nucleotide sequence ID" value="NZ_FOCZ01000001.1"/>
</dbReference>
<dbReference type="InterPro" id="IPR017938">
    <property type="entry name" value="Riboflavin_synthase-like_b-brl"/>
</dbReference>
<evidence type="ECO:0000256" key="4">
    <source>
        <dbReference type="ARBA" id="ARBA00022630"/>
    </source>
</evidence>
<dbReference type="InterPro" id="IPR039261">
    <property type="entry name" value="FNR_nucleotide-bd"/>
</dbReference>
<gene>
    <name evidence="13" type="ORF">A4H97_04130</name>
</gene>
<dbReference type="PROSITE" id="PS51384">
    <property type="entry name" value="FAD_FR"/>
    <property type="match status" value="1"/>
</dbReference>
<dbReference type="FunFam" id="3.40.50.80:FF:000001">
    <property type="entry name" value="NADPH--cytochrome P450 reductase 1"/>
    <property type="match status" value="1"/>
</dbReference>
<evidence type="ECO:0000313" key="13">
    <source>
        <dbReference type="EMBL" id="OQP51015.1"/>
    </source>
</evidence>
<dbReference type="PRINTS" id="PR00371">
    <property type="entry name" value="FPNCR"/>
</dbReference>
<dbReference type="GO" id="GO:0004783">
    <property type="term" value="F:sulfite reductase (NADPH) activity"/>
    <property type="evidence" value="ECO:0007669"/>
    <property type="project" value="UniProtKB-EC"/>
</dbReference>
<dbReference type="Gene3D" id="2.40.30.10">
    <property type="entry name" value="Translation factors"/>
    <property type="match status" value="1"/>
</dbReference>
<dbReference type="GO" id="GO:0019344">
    <property type="term" value="P:cysteine biosynthetic process"/>
    <property type="evidence" value="ECO:0007669"/>
    <property type="project" value="UniProtKB-KW"/>
</dbReference>
<organism evidence="13 14">
    <name type="scientific">Niastella yeongjuensis</name>
    <dbReference type="NCBI Taxonomy" id="354355"/>
    <lineage>
        <taxon>Bacteria</taxon>
        <taxon>Pseudomonadati</taxon>
        <taxon>Bacteroidota</taxon>
        <taxon>Chitinophagia</taxon>
        <taxon>Chitinophagales</taxon>
        <taxon>Chitinophagaceae</taxon>
        <taxon>Niastella</taxon>
    </lineage>
</organism>
<comment type="caution">
    <text evidence="13">The sequence shown here is derived from an EMBL/GenBank/DDBJ whole genome shotgun (WGS) entry which is preliminary data.</text>
</comment>
<feature type="domain" description="Flavodoxin-like" evidence="11">
    <location>
        <begin position="72"/>
        <end position="209"/>
    </location>
</feature>
<comment type="catalytic activity">
    <reaction evidence="10">
        <text>hydrogen sulfide + 3 NADP(+) + 3 H2O = sulfite + 3 NADPH + 4 H(+)</text>
        <dbReference type="Rhea" id="RHEA:13801"/>
        <dbReference type="ChEBI" id="CHEBI:15377"/>
        <dbReference type="ChEBI" id="CHEBI:15378"/>
        <dbReference type="ChEBI" id="CHEBI:17359"/>
        <dbReference type="ChEBI" id="CHEBI:29919"/>
        <dbReference type="ChEBI" id="CHEBI:57783"/>
        <dbReference type="ChEBI" id="CHEBI:58349"/>
        <dbReference type="EC" id="1.8.1.2"/>
    </reaction>
</comment>
<accession>A0A1V9EYG9</accession>
<dbReference type="PRINTS" id="PR00369">
    <property type="entry name" value="FLAVODOXIN"/>
</dbReference>
<dbReference type="InterPro" id="IPR017927">
    <property type="entry name" value="FAD-bd_FR_type"/>
</dbReference>
<dbReference type="AlphaFoldDB" id="A0A1V9EYG9"/>
<dbReference type="Pfam" id="PF00667">
    <property type="entry name" value="FAD_binding_1"/>
    <property type="match status" value="2"/>
</dbReference>
<sequence length="586" mass="64398">MLAEHKLKLLQDLVRTSTKEELVWMNGFLAGVLMNCHDQSTLASSAPSASAPATAAAPVAAPVESKPTVSKITIAYGTETGNSKKLATELAAKAKKSGIQAKVVGLDTYRLNDLAKEEYFFAIISTQGEGEPPTTAKKFYDHIHQNGFKLPQMKFGVLALGDTSYPLYCKAGEDVDQQLQKLGGQRVVNLIKCDVDYQGDADGWFSQVLHSLTTTTSSNGTASVGAVVTAKKPAGKKVYNGSIITNVNLNDRGSNKATHHIEIVADELEYQPGDSIGVIPENAPAIVDAIIALTRIDAKKTVSFRNETHTVIELLKKKVNIAYLPERVVKQYAAIVKQDIPETKISLLDLLKIYPVNNAAQFEEVIGILEPITPRLYSISSSPNAHSGEVHVTVARDNFKMNGEVKHGLASNFLADLPVDGPLEFYVHKNNQFRLPAEDKDVIMIGPGTGIAPFRSFIAERDAAGASGRNWLFFGDQHFTTDFLYQTEIQSWIQTGVLTKVNVAFSRDQKSKIYVQHKMLENAKAFYEWLQNGAYVYICGAKEPMSVDVEYTILQIIERFGSKSGAEAVEYLNQLKEEGRFLKDVY</sequence>
<evidence type="ECO:0000256" key="10">
    <source>
        <dbReference type="ARBA" id="ARBA00052219"/>
    </source>
</evidence>
<evidence type="ECO:0000259" key="12">
    <source>
        <dbReference type="PROSITE" id="PS51384"/>
    </source>
</evidence>
<comment type="cofactor">
    <cofactor evidence="1">
        <name>FMN</name>
        <dbReference type="ChEBI" id="CHEBI:58210"/>
    </cofactor>
</comment>
<dbReference type="PROSITE" id="PS50902">
    <property type="entry name" value="FLAVODOXIN_LIKE"/>
    <property type="match status" value="1"/>
</dbReference>
<keyword evidence="14" id="KW-1185">Reference proteome</keyword>
<keyword evidence="4" id="KW-0285">Flavoprotein</keyword>
<keyword evidence="9" id="KW-0198">Cysteine biosynthesis</keyword>
<evidence type="ECO:0000256" key="1">
    <source>
        <dbReference type="ARBA" id="ARBA00001917"/>
    </source>
</evidence>
<comment type="cofactor">
    <cofactor evidence="2">
        <name>FAD</name>
        <dbReference type="ChEBI" id="CHEBI:57692"/>
    </cofactor>
</comment>